<organism evidence="2 3">
    <name type="scientific">Aspergillus vadensis (strain CBS 113365 / IMI 142717 / IBT 24658)</name>
    <dbReference type="NCBI Taxonomy" id="1448311"/>
    <lineage>
        <taxon>Eukaryota</taxon>
        <taxon>Fungi</taxon>
        <taxon>Dikarya</taxon>
        <taxon>Ascomycota</taxon>
        <taxon>Pezizomycotina</taxon>
        <taxon>Eurotiomycetes</taxon>
        <taxon>Eurotiomycetidae</taxon>
        <taxon>Eurotiales</taxon>
        <taxon>Aspergillaceae</taxon>
        <taxon>Aspergillus</taxon>
        <taxon>Aspergillus subgen. Circumdati</taxon>
    </lineage>
</organism>
<dbReference type="AlphaFoldDB" id="A0A319B0Z8"/>
<sequence>MPHTWSRPRHRLSESAPVPNLVVSWPGTPEADPRSQLESNIGASTPNGYGSIAVEPEDHVKAMAVNCPKETGGGNPCTDSSKSHGGRLDVQWLPPTWNGDGRQLVFYSSGLIDVWKLRIQGYLILGK</sequence>
<feature type="compositionally biased region" description="Polar residues" evidence="1">
    <location>
        <begin position="36"/>
        <end position="48"/>
    </location>
</feature>
<evidence type="ECO:0000313" key="2">
    <source>
        <dbReference type="EMBL" id="PYH66316.1"/>
    </source>
</evidence>
<evidence type="ECO:0000313" key="3">
    <source>
        <dbReference type="Proteomes" id="UP000248405"/>
    </source>
</evidence>
<evidence type="ECO:0000256" key="1">
    <source>
        <dbReference type="SAM" id="MobiDB-lite"/>
    </source>
</evidence>
<dbReference type="OrthoDB" id="10364881at2759"/>
<proteinExistence type="predicted"/>
<gene>
    <name evidence="2" type="ORF">BO88DRAFT_406785</name>
</gene>
<name>A0A319B0Z8_ASPVC</name>
<feature type="region of interest" description="Disordered" evidence="1">
    <location>
        <begin position="18"/>
        <end position="48"/>
    </location>
</feature>
<keyword evidence="3" id="KW-1185">Reference proteome</keyword>
<dbReference type="GeneID" id="37211838"/>
<protein>
    <submittedName>
        <fullName evidence="2">Uncharacterized protein</fullName>
    </submittedName>
</protein>
<dbReference type="EMBL" id="KZ821634">
    <property type="protein sequence ID" value="PYH66316.1"/>
    <property type="molecule type" value="Genomic_DNA"/>
</dbReference>
<dbReference type="RefSeq" id="XP_025560110.1">
    <property type="nucleotide sequence ID" value="XM_025707246.1"/>
</dbReference>
<reference evidence="2" key="1">
    <citation type="submission" date="2016-12" db="EMBL/GenBank/DDBJ databases">
        <title>The genomes of Aspergillus section Nigri reveals drivers in fungal speciation.</title>
        <authorList>
            <consortium name="DOE Joint Genome Institute"/>
            <person name="Vesth T.C."/>
            <person name="Nybo J."/>
            <person name="Theobald S."/>
            <person name="Brandl J."/>
            <person name="Frisvad J.C."/>
            <person name="Nielsen K.F."/>
            <person name="Lyhne E.K."/>
            <person name="Kogle M.E."/>
            <person name="Kuo A."/>
            <person name="Riley R."/>
            <person name="Clum A."/>
            <person name="Nolan M."/>
            <person name="Lipzen A."/>
            <person name="Salamov A."/>
            <person name="Henrissat B."/>
            <person name="Wiebenga A."/>
            <person name="De Vries R.P."/>
            <person name="Grigoriev I.V."/>
            <person name="Mortensen U.H."/>
            <person name="Andersen M.R."/>
            <person name="Baker S.E."/>
        </authorList>
    </citation>
    <scope>NUCLEOTIDE SEQUENCE [LARGE SCALE GENOMIC DNA]</scope>
    <source>
        <strain evidence="2">CBS 113365</strain>
    </source>
</reference>
<accession>A0A319B0Z8</accession>
<dbReference type="Proteomes" id="UP000248405">
    <property type="component" value="Unassembled WGS sequence"/>
</dbReference>